<comment type="caution">
    <text evidence="1">The sequence shown here is derived from an EMBL/GenBank/DDBJ whole genome shotgun (WGS) entry which is preliminary data.</text>
</comment>
<keyword evidence="2" id="KW-1185">Reference proteome</keyword>
<dbReference type="Gene3D" id="3.90.1140.10">
    <property type="entry name" value="Cyclic phosphodiesterase"/>
    <property type="match status" value="1"/>
</dbReference>
<dbReference type="RefSeq" id="WP_407590592.1">
    <property type="nucleotide sequence ID" value="NZ_JBHDIY010000002.1"/>
</dbReference>
<evidence type="ECO:0000313" key="2">
    <source>
        <dbReference type="Proteomes" id="UP001627408"/>
    </source>
</evidence>
<organism evidence="1 2">
    <name type="scientific">Tateyamaria armeniaca</name>
    <dbReference type="NCBI Taxonomy" id="2518930"/>
    <lineage>
        <taxon>Bacteria</taxon>
        <taxon>Pseudomonadati</taxon>
        <taxon>Pseudomonadota</taxon>
        <taxon>Alphaproteobacteria</taxon>
        <taxon>Rhodobacterales</taxon>
        <taxon>Roseobacteraceae</taxon>
        <taxon>Tateyamaria</taxon>
    </lineage>
</organism>
<accession>A0ABW8UT65</accession>
<dbReference type="NCBIfam" id="TIGR03223">
    <property type="entry name" value="Phn_opern_protn"/>
    <property type="match status" value="1"/>
</dbReference>
<protein>
    <submittedName>
        <fullName evidence="1">DUF1045 domain-containing protein</fullName>
    </submittedName>
</protein>
<dbReference type="EMBL" id="JBHDIY010000002">
    <property type="protein sequence ID" value="MFL4468849.1"/>
    <property type="molecule type" value="Genomic_DNA"/>
</dbReference>
<gene>
    <name evidence="1" type="ORF">ACERZ8_02800</name>
</gene>
<evidence type="ECO:0000313" key="1">
    <source>
        <dbReference type="EMBL" id="MFL4468849.1"/>
    </source>
</evidence>
<dbReference type="PIRSF" id="PIRSF033328">
    <property type="entry name" value="Phest_Mll4975"/>
    <property type="match status" value="1"/>
</dbReference>
<dbReference type="Pfam" id="PF06299">
    <property type="entry name" value="DUF1045"/>
    <property type="match status" value="1"/>
</dbReference>
<sequence length="226" mass="24483">MFTRYAIYYTPAPGTPLADFGARWLGWDSADGVARPHPKMNGLDVAHITARPRKYGFHGTIKPPFYLAEGTTAQGLSDAVDALCADAAPVALDGLKLSRLGRFLALVPSGDASDLAALAARGVQELDAYRAPPTEAELAKRRGARLSAAQEAQLVRWGYPYVLDQFRFHLTLTGPLDDETADHAQTALADPLSDLDLAPYHIDGLTLLGEDEHGKFQQIHRYTLSG</sequence>
<dbReference type="Proteomes" id="UP001627408">
    <property type="component" value="Unassembled WGS sequence"/>
</dbReference>
<name>A0ABW8UT65_9RHOB</name>
<reference evidence="1 2" key="1">
    <citation type="submission" date="2024-08" db="EMBL/GenBank/DDBJ databases">
        <title>Tateyamaria sp. nov., isolated from marine algae.</title>
        <authorList>
            <person name="Choi B.J."/>
            <person name="Kim J.M."/>
            <person name="Lee J.K."/>
            <person name="Choi D.G."/>
            <person name="Bayburt H."/>
            <person name="Baek J.H."/>
            <person name="Han D.M."/>
            <person name="Jeon C.O."/>
        </authorList>
    </citation>
    <scope>NUCLEOTIDE SEQUENCE [LARGE SCALE GENOMIC DNA]</scope>
    <source>
        <strain evidence="1 2">KMU-156</strain>
    </source>
</reference>
<dbReference type="InterPro" id="IPR009389">
    <property type="entry name" value="DUF1045"/>
</dbReference>
<proteinExistence type="predicted"/>